<dbReference type="RefSeq" id="WP_067258912.1">
    <property type="nucleotide sequence ID" value="NZ_LWMW01000088.1"/>
</dbReference>
<dbReference type="STRING" id="47311.MBCUT_06750"/>
<accession>A0A166CT69</accession>
<dbReference type="PATRIC" id="fig|47311.3.peg.754"/>
<dbReference type="InterPro" id="IPR006528">
    <property type="entry name" value="Phage_head_morphogenesis_dom"/>
</dbReference>
<proteinExistence type="predicted"/>
<evidence type="ECO:0000256" key="1">
    <source>
        <dbReference type="SAM" id="MobiDB-lite"/>
    </source>
</evidence>
<evidence type="ECO:0000313" key="4">
    <source>
        <dbReference type="Proteomes" id="UP000077275"/>
    </source>
</evidence>
<dbReference type="Proteomes" id="UP000077275">
    <property type="component" value="Unassembled WGS sequence"/>
</dbReference>
<organism evidence="3 4">
    <name type="scientific">Methanobrevibacter cuticularis</name>
    <dbReference type="NCBI Taxonomy" id="47311"/>
    <lineage>
        <taxon>Archaea</taxon>
        <taxon>Methanobacteriati</taxon>
        <taxon>Methanobacteriota</taxon>
        <taxon>Methanomada group</taxon>
        <taxon>Methanobacteria</taxon>
        <taxon>Methanobacteriales</taxon>
        <taxon>Methanobacteriaceae</taxon>
        <taxon>Methanobrevibacter</taxon>
    </lineage>
</organism>
<sequence length="502" mass="57660">MEVSVKALYDSGLKYVPVSDDKAPLILNHLMLHEMREDFILNSLDHNVENILGMKEFQNLIKSIFDQQILINIDLVKEAGKLELLRVDFLDSISSDVDKLLQNNYDNVTDYTKQFYNIGKEKGFSQLQVKQFTSQADTHALFNLTQNNFSLIKNISDDVKEEIRKQVWEGVSRDESVVQIAERIKNTRIEPIEKINGRNFTIDERASMIARTESARCRNQGLINSYLQYGVEYFNSVVVKTPGTCNDCLDIEAKGPYNIKKDKDKIPPHHPNCNCHPEPAEEPNKDPKDPESFPDLVTGKNVKTNPNIHFADNEFINEYSKAVSDFQKATTNNIHEVGQIYNKNGKLMREFTNNSPEGIDFPNDLYRFGKKQGLGLNMHNHPSNVPIPSKEDIINFGITKSKYGVITSSNSYSVTTFNKPNINNIVKNIEKDYEKTFEKFMQDYMNKSDSARQILNNNLTSNNEKNRLLTENFRKYTANNPNKLNDKLNESLKIYGINIKIY</sequence>
<feature type="domain" description="Phage head morphogenesis" evidence="2">
    <location>
        <begin position="162"/>
        <end position="275"/>
    </location>
</feature>
<comment type="caution">
    <text evidence="3">The sequence shown here is derived from an EMBL/GenBank/DDBJ whole genome shotgun (WGS) entry which is preliminary data.</text>
</comment>
<feature type="region of interest" description="Disordered" evidence="1">
    <location>
        <begin position="261"/>
        <end position="301"/>
    </location>
</feature>
<dbReference type="Pfam" id="PF04233">
    <property type="entry name" value="Phage_Mu_F"/>
    <property type="match status" value="1"/>
</dbReference>
<dbReference type="EMBL" id="LWMW01000088">
    <property type="protein sequence ID" value="KZX16637.1"/>
    <property type="molecule type" value="Genomic_DNA"/>
</dbReference>
<evidence type="ECO:0000313" key="3">
    <source>
        <dbReference type="EMBL" id="KZX16637.1"/>
    </source>
</evidence>
<dbReference type="OrthoDB" id="200847at2157"/>
<feature type="compositionally biased region" description="Basic and acidic residues" evidence="1">
    <location>
        <begin position="278"/>
        <end position="291"/>
    </location>
</feature>
<evidence type="ECO:0000259" key="2">
    <source>
        <dbReference type="Pfam" id="PF04233"/>
    </source>
</evidence>
<name>A0A166CT69_9EURY</name>
<dbReference type="AlphaFoldDB" id="A0A166CT69"/>
<keyword evidence="4" id="KW-1185">Reference proteome</keyword>
<gene>
    <name evidence="3" type="ORF">MBCUT_06750</name>
</gene>
<protein>
    <submittedName>
        <fullName evidence="3">Phage Mu protein F like protein</fullName>
    </submittedName>
</protein>
<reference evidence="3 4" key="1">
    <citation type="submission" date="2016-04" db="EMBL/GenBank/DDBJ databases">
        <title>Genome sequence of Methanobrevibacter cuticularis DSM 11139.</title>
        <authorList>
            <person name="Poehlein A."/>
            <person name="Seedorf H."/>
            <person name="Daniel R."/>
        </authorList>
    </citation>
    <scope>NUCLEOTIDE SEQUENCE [LARGE SCALE GENOMIC DNA]</scope>
    <source>
        <strain evidence="3 4">DSM 11139</strain>
    </source>
</reference>